<dbReference type="GO" id="GO:0046872">
    <property type="term" value="F:metal ion binding"/>
    <property type="evidence" value="ECO:0007669"/>
    <property type="project" value="UniProtKB-KW"/>
</dbReference>
<comment type="function">
    <text evidence="13">Self-glucosylating initiator of glycogen synthesis. It catalyzes the formation of a short alpha (1,4)-glucosyl chain covalently attached via a glucose 1-O-tyrosyl linkage to internal tyrosine residues and these chains act as primers for the elongation reaction catalyzed by glycogen synthase.</text>
</comment>
<feature type="compositionally biased region" description="Low complexity" evidence="14">
    <location>
        <begin position="344"/>
        <end position="360"/>
    </location>
</feature>
<dbReference type="EC" id="2.4.1.186" evidence="10"/>
<reference evidence="15" key="1">
    <citation type="journal article" date="2016" name="Gigascience">
        <title>De novo construction of an expanded transcriptome assembly for the western tarnished plant bug, Lygus hesperus.</title>
        <authorList>
            <person name="Tassone E.E."/>
            <person name="Geib S.M."/>
            <person name="Hall B."/>
            <person name="Fabrick J.A."/>
            <person name="Brent C.S."/>
            <person name="Hull J.J."/>
        </authorList>
    </citation>
    <scope>NUCLEOTIDE SEQUENCE</scope>
</reference>
<feature type="compositionally biased region" description="Basic residues" evidence="14">
    <location>
        <begin position="622"/>
        <end position="631"/>
    </location>
</feature>
<evidence type="ECO:0000256" key="10">
    <source>
        <dbReference type="ARBA" id="ARBA00038934"/>
    </source>
</evidence>
<dbReference type="InterPro" id="IPR050587">
    <property type="entry name" value="GNT1/Glycosyltrans_8"/>
</dbReference>
<feature type="compositionally biased region" description="Basic and acidic residues" evidence="14">
    <location>
        <begin position="387"/>
        <end position="402"/>
    </location>
</feature>
<dbReference type="PRINTS" id="PR01217">
    <property type="entry name" value="PRICHEXTENSN"/>
</dbReference>
<feature type="compositionally biased region" description="Pro residues" evidence="14">
    <location>
        <begin position="492"/>
        <end position="521"/>
    </location>
</feature>
<keyword evidence="7" id="KW-0325">Glycoprotein</keyword>
<comment type="cofactor">
    <cofactor evidence="1">
        <name>Mn(2+)</name>
        <dbReference type="ChEBI" id="CHEBI:29035"/>
    </cofactor>
</comment>
<organism evidence="15">
    <name type="scientific">Lygus hesperus</name>
    <name type="common">Western plant bug</name>
    <dbReference type="NCBI Taxonomy" id="30085"/>
    <lineage>
        <taxon>Eukaryota</taxon>
        <taxon>Metazoa</taxon>
        <taxon>Ecdysozoa</taxon>
        <taxon>Arthropoda</taxon>
        <taxon>Hexapoda</taxon>
        <taxon>Insecta</taxon>
        <taxon>Pterygota</taxon>
        <taxon>Neoptera</taxon>
        <taxon>Paraneoptera</taxon>
        <taxon>Hemiptera</taxon>
        <taxon>Heteroptera</taxon>
        <taxon>Panheteroptera</taxon>
        <taxon>Cimicomorpha</taxon>
        <taxon>Miridae</taxon>
        <taxon>Mirini</taxon>
        <taxon>Lygus</taxon>
    </lineage>
</organism>
<dbReference type="EMBL" id="GDHC01019410">
    <property type="protein sequence ID" value="JAP99218.1"/>
    <property type="molecule type" value="Transcribed_RNA"/>
</dbReference>
<sequence length="631" mass="66537">MSNTGQAWVTLATNDSYALGALVLAQSLKRNNTIHQLAVLITPGVSPAMREALSSAFDLVKEVDVLDSQDAANLALLARPDLGVTFTKLHCWNLTQYTKCVFLDADTLVIKNCDELFERDELSAAPDAGWPDCFNSGVFVFIPSENTFKSLLDFALTHGSFDGGDQGLLNMFFGDWATSDITKHLPFVYNMVATATYSYLPAFKAFGGNVKIAHFIGSSKPWLQALPGGTTLSNFLDLWWDIFLKDVSKKLNTNMGGLAGALAGGQRDVIEDQFRKQSWEQGNIDYMGKDAFENIWKKMSETVEDIKPLEKSAPETSSPQEESVPASAPETPKTEDKTDSSKVEIQQTSTSSAETSQPEAEQPHQEAPKTEAIPETPKLEGPQEPSMADKLRSEETQKEVSEQKAPPAEVVAAPPAEVAAAPPAEVAAAPPSPDAKQEAESGISAAPIDTTGSDQAAAPASTPQLPVAAEVPVPLVDVSVPAAPTESLAKDPAPPAEAPQPPAEAPQPPIPTAEPSSPPQAEPASEPITSTPPPPDKKGPSPPKEDSKPPKDGGAEKLAEPIQEAVAPASPSVPSPASPSAPEGAKIDAAQAPLPPDPQTPTPETSTPPQTPVGDAPVPPKRSSKKGKAKK</sequence>
<dbReference type="SUPFAM" id="SSF53448">
    <property type="entry name" value="Nucleotide-diphospho-sugar transferases"/>
    <property type="match status" value="1"/>
</dbReference>
<feature type="compositionally biased region" description="Basic and acidic residues" evidence="14">
    <location>
        <begin position="535"/>
        <end position="559"/>
    </location>
</feature>
<proteinExistence type="inferred from homology"/>
<keyword evidence="6" id="KW-0320">Glycogen biosynthesis</keyword>
<comment type="similarity">
    <text evidence="9">Belongs to the glycosyltransferase 8 family. Glycogenin subfamily.</text>
</comment>
<evidence type="ECO:0000256" key="11">
    <source>
        <dbReference type="ARBA" id="ARBA00050886"/>
    </source>
</evidence>
<evidence type="ECO:0000256" key="7">
    <source>
        <dbReference type="ARBA" id="ARBA00023180"/>
    </source>
</evidence>
<dbReference type="GO" id="GO:0005978">
    <property type="term" value="P:glycogen biosynthetic process"/>
    <property type="evidence" value="ECO:0007669"/>
    <property type="project" value="UniProtKB-KW"/>
</dbReference>
<evidence type="ECO:0000256" key="4">
    <source>
        <dbReference type="ARBA" id="ARBA00022679"/>
    </source>
</evidence>
<dbReference type="GO" id="GO:0005737">
    <property type="term" value="C:cytoplasm"/>
    <property type="evidence" value="ECO:0007669"/>
    <property type="project" value="UniProtKB-SubCell"/>
</dbReference>
<feature type="region of interest" description="Disordered" evidence="14">
    <location>
        <begin position="310"/>
        <end position="465"/>
    </location>
</feature>
<keyword evidence="3" id="KW-0963">Cytoplasm</keyword>
<gene>
    <name evidence="15" type="primary">GYG1_1</name>
    <name evidence="15" type="ORF">g.56182</name>
</gene>
<dbReference type="InterPro" id="IPR029044">
    <property type="entry name" value="Nucleotide-diphossugar_trans"/>
</dbReference>
<feature type="compositionally biased region" description="Basic and acidic residues" evidence="14">
    <location>
        <begin position="332"/>
        <end position="342"/>
    </location>
</feature>
<evidence type="ECO:0000256" key="5">
    <source>
        <dbReference type="ARBA" id="ARBA00022723"/>
    </source>
</evidence>
<evidence type="ECO:0000256" key="6">
    <source>
        <dbReference type="ARBA" id="ARBA00023056"/>
    </source>
</evidence>
<dbReference type="CDD" id="cd02537">
    <property type="entry name" value="GT8_Glycogenin"/>
    <property type="match status" value="1"/>
</dbReference>
<comment type="catalytic activity">
    <reaction evidence="12">
        <text>L-tyrosyl-[glycogenin] + UDP-alpha-D-glucose = alpha-D-glucosyl-L-tyrosyl-[glycogenin] + UDP + H(+)</text>
        <dbReference type="Rhea" id="RHEA:23360"/>
        <dbReference type="Rhea" id="RHEA-COMP:14604"/>
        <dbReference type="Rhea" id="RHEA-COMP:14605"/>
        <dbReference type="ChEBI" id="CHEBI:15378"/>
        <dbReference type="ChEBI" id="CHEBI:46858"/>
        <dbReference type="ChEBI" id="CHEBI:58223"/>
        <dbReference type="ChEBI" id="CHEBI:58885"/>
        <dbReference type="ChEBI" id="CHEBI:140573"/>
        <dbReference type="EC" id="2.4.1.186"/>
    </reaction>
</comment>
<dbReference type="Pfam" id="PF01501">
    <property type="entry name" value="Glyco_transf_8"/>
    <property type="match status" value="1"/>
</dbReference>
<keyword evidence="8" id="KW-0464">Manganese</keyword>
<evidence type="ECO:0000256" key="3">
    <source>
        <dbReference type="ARBA" id="ARBA00022490"/>
    </source>
</evidence>
<dbReference type="PANTHER" id="PTHR11183">
    <property type="entry name" value="GLYCOGENIN SUBFAMILY MEMBER"/>
    <property type="match status" value="1"/>
</dbReference>
<evidence type="ECO:0000256" key="12">
    <source>
        <dbReference type="ARBA" id="ARBA00052293"/>
    </source>
</evidence>
<feature type="compositionally biased region" description="Low complexity" evidence="14">
    <location>
        <begin position="405"/>
        <end position="429"/>
    </location>
</feature>
<evidence type="ECO:0000256" key="1">
    <source>
        <dbReference type="ARBA" id="ARBA00001936"/>
    </source>
</evidence>
<dbReference type="InterPro" id="IPR002495">
    <property type="entry name" value="Glyco_trans_8"/>
</dbReference>
<dbReference type="FunFam" id="3.90.550.10:FF:000092">
    <property type="entry name" value="Glycogenin 2"/>
    <property type="match status" value="1"/>
</dbReference>
<comment type="subcellular location">
    <subcellularLocation>
        <location evidence="2">Cytoplasm</location>
    </subcellularLocation>
</comment>
<protein>
    <recommendedName>
        <fullName evidence="10">glycogenin glucosyltransferase</fullName>
        <ecNumber evidence="10">2.4.1.186</ecNumber>
    </recommendedName>
</protein>
<comment type="catalytic activity">
    <reaction evidence="11">
        <text>[1,4-alpha-D-glucosyl](n)-L-tyrosyl-[glycogenin] + UDP-alpha-D-glucose = [1,4-alpha-D-glucosyl](n+1)-L-tyrosyl-[glycogenin] + UDP + H(+)</text>
        <dbReference type="Rhea" id="RHEA:56560"/>
        <dbReference type="Rhea" id="RHEA-COMP:14606"/>
        <dbReference type="Rhea" id="RHEA-COMP:14607"/>
        <dbReference type="ChEBI" id="CHEBI:15378"/>
        <dbReference type="ChEBI" id="CHEBI:58223"/>
        <dbReference type="ChEBI" id="CHEBI:58885"/>
        <dbReference type="ChEBI" id="CHEBI:140574"/>
        <dbReference type="EC" id="2.4.1.186"/>
    </reaction>
</comment>
<evidence type="ECO:0000256" key="2">
    <source>
        <dbReference type="ARBA" id="ARBA00004496"/>
    </source>
</evidence>
<name>A0A146KTF5_LYGHE</name>
<evidence type="ECO:0000256" key="14">
    <source>
        <dbReference type="SAM" id="MobiDB-lite"/>
    </source>
</evidence>
<evidence type="ECO:0000256" key="13">
    <source>
        <dbReference type="ARBA" id="ARBA00057883"/>
    </source>
</evidence>
<keyword evidence="4" id="KW-0808">Transferase</keyword>
<evidence type="ECO:0000313" key="15">
    <source>
        <dbReference type="EMBL" id="JAP99218.1"/>
    </source>
</evidence>
<dbReference type="GO" id="GO:0008466">
    <property type="term" value="F:glycogenin glucosyltransferase activity"/>
    <property type="evidence" value="ECO:0007669"/>
    <property type="project" value="UniProtKB-EC"/>
</dbReference>
<evidence type="ECO:0000256" key="8">
    <source>
        <dbReference type="ARBA" id="ARBA00023211"/>
    </source>
</evidence>
<dbReference type="Gene3D" id="3.90.550.10">
    <property type="entry name" value="Spore Coat Polysaccharide Biosynthesis Protein SpsA, Chain A"/>
    <property type="match status" value="1"/>
</dbReference>
<dbReference type="AlphaFoldDB" id="A0A146KTF5"/>
<feature type="region of interest" description="Disordered" evidence="14">
    <location>
        <begin position="482"/>
        <end position="631"/>
    </location>
</feature>
<accession>A0A146KTF5</accession>
<evidence type="ECO:0000256" key="9">
    <source>
        <dbReference type="ARBA" id="ARBA00038162"/>
    </source>
</evidence>
<keyword evidence="5" id="KW-0479">Metal-binding</keyword>